<dbReference type="InParanoid" id="D7FMB2"/>
<evidence type="ECO:0000256" key="1">
    <source>
        <dbReference type="SAM" id="MobiDB-lite"/>
    </source>
</evidence>
<protein>
    <submittedName>
        <fullName evidence="3">Uncharacterized protein</fullName>
    </submittedName>
</protein>
<sequence>MALLRFSVLPAALKNYGCGSLAVSVRMYAGVTALALSLESFVLVPIGARIDSLENMMSRKHTLQEKAALVLGVVLLLTLVFGIRRTVRLQIEQIQRDTAARGSGGDGGGSLQDTGRGVPPRGRREGGAGHGFGGSRLPPGEGRFAVARDTSLMDEHAVL</sequence>
<evidence type="ECO:0000313" key="3">
    <source>
        <dbReference type="EMBL" id="CBJ29930.1"/>
    </source>
</evidence>
<keyword evidence="2" id="KW-0812">Transmembrane</keyword>
<name>D7FMB2_ECTSI</name>
<reference evidence="3 4" key="1">
    <citation type="journal article" date="2010" name="Nature">
        <title>The Ectocarpus genome and the independent evolution of multicellularity in brown algae.</title>
        <authorList>
            <person name="Cock J.M."/>
            <person name="Sterck L."/>
            <person name="Rouze P."/>
            <person name="Scornet D."/>
            <person name="Allen A.E."/>
            <person name="Amoutzias G."/>
            <person name="Anthouard V."/>
            <person name="Artiguenave F."/>
            <person name="Aury J.M."/>
            <person name="Badger J.H."/>
            <person name="Beszteri B."/>
            <person name="Billiau K."/>
            <person name="Bonnet E."/>
            <person name="Bothwell J.H."/>
            <person name="Bowler C."/>
            <person name="Boyen C."/>
            <person name="Brownlee C."/>
            <person name="Carrano C.J."/>
            <person name="Charrier B."/>
            <person name="Cho G.Y."/>
            <person name="Coelho S.M."/>
            <person name="Collen J."/>
            <person name="Corre E."/>
            <person name="Da Silva C."/>
            <person name="Delage L."/>
            <person name="Delaroque N."/>
            <person name="Dittami S.M."/>
            <person name="Doulbeau S."/>
            <person name="Elias M."/>
            <person name="Farnham G."/>
            <person name="Gachon C.M."/>
            <person name="Gschloessl B."/>
            <person name="Heesch S."/>
            <person name="Jabbari K."/>
            <person name="Jubin C."/>
            <person name="Kawai H."/>
            <person name="Kimura K."/>
            <person name="Kloareg B."/>
            <person name="Kupper F.C."/>
            <person name="Lang D."/>
            <person name="Le Bail A."/>
            <person name="Leblanc C."/>
            <person name="Lerouge P."/>
            <person name="Lohr M."/>
            <person name="Lopez P.J."/>
            <person name="Martens C."/>
            <person name="Maumus F."/>
            <person name="Michel G."/>
            <person name="Miranda-Saavedra D."/>
            <person name="Morales J."/>
            <person name="Moreau H."/>
            <person name="Motomura T."/>
            <person name="Nagasato C."/>
            <person name="Napoli C.A."/>
            <person name="Nelson D.R."/>
            <person name="Nyvall-Collen P."/>
            <person name="Peters A.F."/>
            <person name="Pommier C."/>
            <person name="Potin P."/>
            <person name="Poulain J."/>
            <person name="Quesneville H."/>
            <person name="Read B."/>
            <person name="Rensing S.A."/>
            <person name="Ritter A."/>
            <person name="Rousvoal S."/>
            <person name="Samanta M."/>
            <person name="Samson G."/>
            <person name="Schroeder D.C."/>
            <person name="Segurens B."/>
            <person name="Strittmatter M."/>
            <person name="Tonon T."/>
            <person name="Tregear J.W."/>
            <person name="Valentin K."/>
            <person name="von Dassow P."/>
            <person name="Yamagishi T."/>
            <person name="Van de Peer Y."/>
            <person name="Wincker P."/>
        </authorList>
    </citation>
    <scope>NUCLEOTIDE SEQUENCE [LARGE SCALE GENOMIC DNA]</scope>
    <source>
        <strain evidence="4">Ec32 / CCAP1310/4</strain>
    </source>
</reference>
<evidence type="ECO:0000256" key="2">
    <source>
        <dbReference type="SAM" id="Phobius"/>
    </source>
</evidence>
<dbReference type="AlphaFoldDB" id="D7FMB2"/>
<feature type="compositionally biased region" description="Low complexity" evidence="1">
    <location>
        <begin position="111"/>
        <end position="120"/>
    </location>
</feature>
<accession>D7FMB2</accession>
<feature type="region of interest" description="Disordered" evidence="1">
    <location>
        <begin position="98"/>
        <end position="141"/>
    </location>
</feature>
<dbReference type="EMBL" id="FN649760">
    <property type="protein sequence ID" value="CBJ29930.1"/>
    <property type="molecule type" value="Genomic_DNA"/>
</dbReference>
<dbReference type="Proteomes" id="UP000002630">
    <property type="component" value="Unassembled WGS sequence"/>
</dbReference>
<feature type="transmembrane region" description="Helical" evidence="2">
    <location>
        <begin position="67"/>
        <end position="83"/>
    </location>
</feature>
<keyword evidence="2" id="KW-0472">Membrane</keyword>
<gene>
    <name evidence="3" type="ORF">Esi_0166_0033</name>
</gene>
<dbReference type="OrthoDB" id="10527741at2759"/>
<keyword evidence="4" id="KW-1185">Reference proteome</keyword>
<proteinExistence type="predicted"/>
<feature type="transmembrane region" description="Helical" evidence="2">
    <location>
        <begin position="27"/>
        <end position="46"/>
    </location>
</feature>
<keyword evidence="2" id="KW-1133">Transmembrane helix</keyword>
<organism evidence="3 4">
    <name type="scientific">Ectocarpus siliculosus</name>
    <name type="common">Brown alga</name>
    <name type="synonym">Conferva siliculosa</name>
    <dbReference type="NCBI Taxonomy" id="2880"/>
    <lineage>
        <taxon>Eukaryota</taxon>
        <taxon>Sar</taxon>
        <taxon>Stramenopiles</taxon>
        <taxon>Ochrophyta</taxon>
        <taxon>PX clade</taxon>
        <taxon>Phaeophyceae</taxon>
        <taxon>Ectocarpales</taxon>
        <taxon>Ectocarpaceae</taxon>
        <taxon>Ectocarpus</taxon>
    </lineage>
</organism>
<evidence type="ECO:0000313" key="4">
    <source>
        <dbReference type="Proteomes" id="UP000002630"/>
    </source>
</evidence>